<accession>A0ABW0RCK4</accession>
<comment type="caution">
    <text evidence="1">The sequence shown here is derived from an EMBL/GenBank/DDBJ whole genome shotgun (WGS) entry which is preliminary data.</text>
</comment>
<evidence type="ECO:0000313" key="2">
    <source>
        <dbReference type="Proteomes" id="UP001595978"/>
    </source>
</evidence>
<proteinExistence type="predicted"/>
<dbReference type="RefSeq" id="WP_390309262.1">
    <property type="nucleotide sequence ID" value="NZ_JBHSNQ010000058.1"/>
</dbReference>
<evidence type="ECO:0000313" key="1">
    <source>
        <dbReference type="EMBL" id="MFC5541565.1"/>
    </source>
</evidence>
<protein>
    <submittedName>
        <fullName evidence="1">Uncharacterized protein</fullName>
    </submittedName>
</protein>
<name>A0ABW0RCK4_9BACL</name>
<gene>
    <name evidence="1" type="ORF">ACFPOH_07280</name>
</gene>
<dbReference type="Proteomes" id="UP001595978">
    <property type="component" value="Unassembled WGS sequence"/>
</dbReference>
<dbReference type="EMBL" id="JBHSNQ010000058">
    <property type="protein sequence ID" value="MFC5541565.1"/>
    <property type="molecule type" value="Genomic_DNA"/>
</dbReference>
<sequence length="40" mass="4603">MEKVISYEEAKNMTQHELFEANAALDIHIEKINQAKEASK</sequence>
<keyword evidence="2" id="KW-1185">Reference proteome</keyword>
<reference evidence="2" key="1">
    <citation type="journal article" date="2019" name="Int. J. Syst. Evol. Microbiol.">
        <title>The Global Catalogue of Microorganisms (GCM) 10K type strain sequencing project: providing services to taxonomists for standard genome sequencing and annotation.</title>
        <authorList>
            <consortium name="The Broad Institute Genomics Platform"/>
            <consortium name="The Broad Institute Genome Sequencing Center for Infectious Disease"/>
            <person name="Wu L."/>
            <person name="Ma J."/>
        </authorList>
    </citation>
    <scope>NUCLEOTIDE SEQUENCE [LARGE SCALE GENOMIC DNA]</scope>
    <source>
        <strain evidence="2">CCUG 56331</strain>
    </source>
</reference>
<organism evidence="1 2">
    <name type="scientific">Ureibacillus suwonensis</name>
    <dbReference type="NCBI Taxonomy" id="313007"/>
    <lineage>
        <taxon>Bacteria</taxon>
        <taxon>Bacillati</taxon>
        <taxon>Bacillota</taxon>
        <taxon>Bacilli</taxon>
        <taxon>Bacillales</taxon>
        <taxon>Caryophanaceae</taxon>
        <taxon>Ureibacillus</taxon>
    </lineage>
</organism>